<gene>
    <name evidence="2" type="ORF">HMPREF0322_01088</name>
</gene>
<comment type="caution">
    <text evidence="2">The sequence shown here is derived from an EMBL/GenBank/DDBJ whole genome shotgun (WGS) entry which is preliminary data.</text>
</comment>
<evidence type="ECO:0000259" key="1">
    <source>
        <dbReference type="PROSITE" id="PS51832"/>
    </source>
</evidence>
<dbReference type="CDD" id="cd00077">
    <property type="entry name" value="HDc"/>
    <property type="match status" value="1"/>
</dbReference>
<organism evidence="2 3">
    <name type="scientific">Desulfitobacterium hafniense DP7</name>
    <dbReference type="NCBI Taxonomy" id="537010"/>
    <lineage>
        <taxon>Bacteria</taxon>
        <taxon>Bacillati</taxon>
        <taxon>Bacillota</taxon>
        <taxon>Clostridia</taxon>
        <taxon>Eubacteriales</taxon>
        <taxon>Desulfitobacteriaceae</taxon>
        <taxon>Desulfitobacterium</taxon>
    </lineage>
</organism>
<dbReference type="PROSITE" id="PS51832">
    <property type="entry name" value="HD_GYP"/>
    <property type="match status" value="1"/>
</dbReference>
<dbReference type="PATRIC" id="fig|537010.4.peg.1005"/>
<name>G9XJF7_DESHA</name>
<proteinExistence type="predicted"/>
<dbReference type="Proteomes" id="UP000004416">
    <property type="component" value="Unassembled WGS sequence"/>
</dbReference>
<sequence>MAERKSCMYGNEIRQLLTDLAWVDDISYYHSLRVGYLMNRFAETDMGKQFVKQAWVTRNEFVAAGLLHDIAKLRWPLEILLSGERLKDLEREALLRVWGYMIEHPLGSEEIVMDYYKRTGNRFWERIAKGVVSHHENYSGDGYPYRLKGTEIPLLARGVRVFDHYVRDVEVRRHKNKSQDPGAVIKEMRSILGIHFDPYWGEKILDYLETTPVFPANLDQWLDEELKKNF</sequence>
<dbReference type="InterPro" id="IPR037522">
    <property type="entry name" value="HD_GYP_dom"/>
</dbReference>
<dbReference type="HOGENOM" id="CLU_1248974_0_0_9"/>
<reference evidence="2 3" key="1">
    <citation type="submission" date="2011-08" db="EMBL/GenBank/DDBJ databases">
        <authorList>
            <person name="Weinstock G."/>
            <person name="Sodergren E."/>
            <person name="Clifton S."/>
            <person name="Fulton L."/>
            <person name="Fulton B."/>
            <person name="Courtney L."/>
            <person name="Fronick C."/>
            <person name="Harrison M."/>
            <person name="Strong C."/>
            <person name="Farmer C."/>
            <person name="Delahaunty K."/>
            <person name="Markovic C."/>
            <person name="Hall O."/>
            <person name="Minx P."/>
            <person name="Tomlinson C."/>
            <person name="Mitreva M."/>
            <person name="Hou S."/>
            <person name="Chen J."/>
            <person name="Wollam A."/>
            <person name="Pepin K.H."/>
            <person name="Johnson M."/>
            <person name="Bhonagiri V."/>
            <person name="Zhang X."/>
            <person name="Suruliraj S."/>
            <person name="Warren W."/>
            <person name="Chinwalla A."/>
            <person name="Mardis E.R."/>
            <person name="Wilson R.K."/>
        </authorList>
    </citation>
    <scope>NUCLEOTIDE SEQUENCE [LARGE SCALE GENOMIC DNA]</scope>
    <source>
        <strain evidence="2 3">DP7</strain>
    </source>
</reference>
<feature type="domain" description="HD-GYP" evidence="1">
    <location>
        <begin position="5"/>
        <end position="220"/>
    </location>
</feature>
<dbReference type="PANTHER" id="PTHR45228:SF4">
    <property type="entry name" value="LIPOPROTEIN"/>
    <property type="match status" value="1"/>
</dbReference>
<evidence type="ECO:0000313" key="3">
    <source>
        <dbReference type="Proteomes" id="UP000004416"/>
    </source>
</evidence>
<protein>
    <submittedName>
        <fullName evidence="2">HD domain protein</fullName>
    </submittedName>
</protein>
<evidence type="ECO:0000313" key="2">
    <source>
        <dbReference type="EMBL" id="EHL08205.1"/>
    </source>
</evidence>
<accession>G9XJF7</accession>
<dbReference type="SMART" id="SM00471">
    <property type="entry name" value="HDc"/>
    <property type="match status" value="1"/>
</dbReference>
<dbReference type="EMBL" id="AFZX01000028">
    <property type="protein sequence ID" value="EHL08205.1"/>
    <property type="molecule type" value="Genomic_DNA"/>
</dbReference>
<dbReference type="SUPFAM" id="SSF109604">
    <property type="entry name" value="HD-domain/PDEase-like"/>
    <property type="match status" value="1"/>
</dbReference>
<dbReference type="PANTHER" id="PTHR45228">
    <property type="entry name" value="CYCLIC DI-GMP PHOSPHODIESTERASE TM_0186-RELATED"/>
    <property type="match status" value="1"/>
</dbReference>
<dbReference type="Pfam" id="PF13487">
    <property type="entry name" value="HD_5"/>
    <property type="match status" value="1"/>
</dbReference>
<dbReference type="InterPro" id="IPR052020">
    <property type="entry name" value="Cyclic_di-GMP/3'3'-cGAMP_PDE"/>
</dbReference>
<dbReference type="Gene3D" id="1.10.3210.10">
    <property type="entry name" value="Hypothetical protein af1432"/>
    <property type="match status" value="1"/>
</dbReference>
<dbReference type="InterPro" id="IPR003607">
    <property type="entry name" value="HD/PDEase_dom"/>
</dbReference>
<dbReference type="AlphaFoldDB" id="G9XJF7"/>